<keyword evidence="1" id="KW-0597">Phosphoprotein</keyword>
<dbReference type="SMART" id="SM00448">
    <property type="entry name" value="REC"/>
    <property type="match status" value="1"/>
</dbReference>
<dbReference type="SUPFAM" id="SSF102588">
    <property type="entry name" value="LmbE-like"/>
    <property type="match status" value="1"/>
</dbReference>
<dbReference type="PANTHER" id="PTHR44591:SF25">
    <property type="entry name" value="CHEMOTAXIS TWO-COMPONENT RESPONSE REGULATOR"/>
    <property type="match status" value="1"/>
</dbReference>
<gene>
    <name evidence="3" type="ORF">E3N84_11210</name>
</gene>
<organism evidence="3 4">
    <name type="scientific">Terrimesophilobacter mesophilus</name>
    <dbReference type="NCBI Taxonomy" id="433647"/>
    <lineage>
        <taxon>Bacteria</taxon>
        <taxon>Bacillati</taxon>
        <taxon>Actinomycetota</taxon>
        <taxon>Actinomycetes</taxon>
        <taxon>Micrococcales</taxon>
        <taxon>Microbacteriaceae</taxon>
        <taxon>Terrimesophilobacter</taxon>
    </lineage>
</organism>
<sequence>MTEPYRVMVVEDDLDVAEYTRTILENKLGCTVLTFTDPTEVLASVGDFRPEVVITDIEMPGMSGLDLIVQLREARPGIPVIVMTAHASIDYAVTALRNQANEFLTKPISSSELVSHVRRLAEDSRVRANAAGKSVVLAIGAHPDDVEIGVGGTLAAHRAAGDPVAILTLSSGSRDGGIRAAWEEGSASARLIGARLLMEELPAREFRQEQAVDVIAKAVAELLPTIIYVHTEHDRDQDHRTAFGATMIAASDVSSLVCFQGSTATVDYRPNRFVTIDGFTDAKLAMLDCFARGGSRPGILDPDLALATARYWARFGQGTYCEPLEIIRESGQVG</sequence>
<dbReference type="Pfam" id="PF00072">
    <property type="entry name" value="Response_reg"/>
    <property type="match status" value="1"/>
</dbReference>
<dbReference type="CDD" id="cd00156">
    <property type="entry name" value="REC"/>
    <property type="match status" value="1"/>
</dbReference>
<dbReference type="SUPFAM" id="SSF52172">
    <property type="entry name" value="CheY-like"/>
    <property type="match status" value="1"/>
</dbReference>
<dbReference type="InterPro" id="IPR003737">
    <property type="entry name" value="GlcNAc_PI_deacetylase-related"/>
</dbReference>
<dbReference type="Pfam" id="PF02585">
    <property type="entry name" value="PIG-L"/>
    <property type="match status" value="1"/>
</dbReference>
<dbReference type="RefSeq" id="WP_104096404.1">
    <property type="nucleotide sequence ID" value="NZ_PJJX01000002.1"/>
</dbReference>
<keyword evidence="2" id="KW-0862">Zinc</keyword>
<proteinExistence type="predicted"/>
<dbReference type="InterPro" id="IPR001789">
    <property type="entry name" value="Sig_transdc_resp-reg_receiver"/>
</dbReference>
<dbReference type="Gene3D" id="3.40.50.2300">
    <property type="match status" value="1"/>
</dbReference>
<evidence type="ECO:0000256" key="1">
    <source>
        <dbReference type="ARBA" id="ARBA00022553"/>
    </source>
</evidence>
<dbReference type="EMBL" id="SOFI01000003">
    <property type="protein sequence ID" value="TFB80553.1"/>
    <property type="molecule type" value="Genomic_DNA"/>
</dbReference>
<name>A0A4R8VCJ6_9MICO</name>
<dbReference type="GO" id="GO:0000160">
    <property type="term" value="P:phosphorelay signal transduction system"/>
    <property type="evidence" value="ECO:0007669"/>
    <property type="project" value="InterPro"/>
</dbReference>
<evidence type="ECO:0000313" key="4">
    <source>
        <dbReference type="Proteomes" id="UP000298488"/>
    </source>
</evidence>
<comment type="caution">
    <text evidence="3">The sequence shown here is derived from an EMBL/GenBank/DDBJ whole genome shotgun (WGS) entry which is preliminary data.</text>
</comment>
<dbReference type="AlphaFoldDB" id="A0A4R8VCJ6"/>
<reference evidence="3 4" key="1">
    <citation type="submission" date="2019-03" db="EMBL/GenBank/DDBJ databases">
        <title>Genomics of glacier-inhabiting Cryobacterium strains.</title>
        <authorList>
            <person name="Liu Q."/>
            <person name="Xin Y.-H."/>
        </authorList>
    </citation>
    <scope>NUCLEOTIDE SEQUENCE [LARGE SCALE GENOMIC DNA]</scope>
    <source>
        <strain evidence="3 4">CGMCC 1.10440</strain>
    </source>
</reference>
<keyword evidence="4" id="KW-1185">Reference proteome</keyword>
<dbReference type="PANTHER" id="PTHR44591">
    <property type="entry name" value="STRESS RESPONSE REGULATOR PROTEIN 1"/>
    <property type="match status" value="1"/>
</dbReference>
<dbReference type="GO" id="GO:0016137">
    <property type="term" value="P:glycoside metabolic process"/>
    <property type="evidence" value="ECO:0007669"/>
    <property type="project" value="UniProtKB-ARBA"/>
</dbReference>
<dbReference type="OrthoDB" id="3514174at2"/>
<protein>
    <submittedName>
        <fullName evidence="3">Response regulator</fullName>
    </submittedName>
</protein>
<dbReference type="InterPro" id="IPR011006">
    <property type="entry name" value="CheY-like_superfamily"/>
</dbReference>
<dbReference type="InterPro" id="IPR050595">
    <property type="entry name" value="Bact_response_regulator"/>
</dbReference>
<evidence type="ECO:0000256" key="2">
    <source>
        <dbReference type="ARBA" id="ARBA00022833"/>
    </source>
</evidence>
<dbReference type="Proteomes" id="UP000298488">
    <property type="component" value="Unassembled WGS sequence"/>
</dbReference>
<dbReference type="PROSITE" id="PS50110">
    <property type="entry name" value="RESPONSE_REGULATORY"/>
    <property type="match status" value="1"/>
</dbReference>
<dbReference type="InterPro" id="IPR024078">
    <property type="entry name" value="LmbE-like_dom_sf"/>
</dbReference>
<accession>A0A4R8VCJ6</accession>
<dbReference type="Gene3D" id="3.40.50.10320">
    <property type="entry name" value="LmbE-like"/>
    <property type="match status" value="1"/>
</dbReference>
<evidence type="ECO:0000313" key="3">
    <source>
        <dbReference type="EMBL" id="TFB80553.1"/>
    </source>
</evidence>